<evidence type="ECO:0000259" key="1">
    <source>
        <dbReference type="Pfam" id="PF05685"/>
    </source>
</evidence>
<feature type="domain" description="Putative restriction endonuclease" evidence="1">
    <location>
        <begin position="25"/>
        <end position="200"/>
    </location>
</feature>
<proteinExistence type="predicted"/>
<dbReference type="CDD" id="cd06260">
    <property type="entry name" value="DUF820-like"/>
    <property type="match status" value="1"/>
</dbReference>
<dbReference type="RefSeq" id="WP_344434894.1">
    <property type="nucleotide sequence ID" value="NZ_BAAASL010000007.1"/>
</dbReference>
<dbReference type="PANTHER" id="PTHR35400:SF3">
    <property type="entry name" value="SLL1072 PROTEIN"/>
    <property type="match status" value="1"/>
</dbReference>
<evidence type="ECO:0000313" key="3">
    <source>
        <dbReference type="Proteomes" id="UP001500886"/>
    </source>
</evidence>
<comment type="caution">
    <text evidence="2">The sequence shown here is derived from an EMBL/GenBank/DDBJ whole genome shotgun (WGS) entry which is preliminary data.</text>
</comment>
<dbReference type="PANTHER" id="PTHR35400">
    <property type="entry name" value="SLR1083 PROTEIN"/>
    <property type="match status" value="1"/>
</dbReference>
<keyword evidence="3" id="KW-1185">Reference proteome</keyword>
<dbReference type="InterPro" id="IPR008538">
    <property type="entry name" value="Uma2"/>
</dbReference>
<sequence length="205" mass="22630">MAVMVDMPREAFQPIDEAEPKTEFEQLCHDLEQANDDLPVGYRAEIIGGNIVMSPWSKGRYLSTLRSLLKQLEPHAPAGHEALLSPNLYVFPQQERGYGPDLHVADTEAIEAVDGILLPGSALSLVAEQTSPSTRKTDLTDKVSVYGKGEVPVYVLIDMAQGTVTVYHDPTPEEGYRAHTQVKFGDKVHIPAPFDFELDTEGWKA</sequence>
<dbReference type="SUPFAM" id="SSF52980">
    <property type="entry name" value="Restriction endonuclease-like"/>
    <property type="match status" value="1"/>
</dbReference>
<accession>A0ABN3TQH0</accession>
<reference evidence="2 3" key="1">
    <citation type="journal article" date="2019" name="Int. J. Syst. Evol. Microbiol.">
        <title>The Global Catalogue of Microorganisms (GCM) 10K type strain sequencing project: providing services to taxonomists for standard genome sequencing and annotation.</title>
        <authorList>
            <consortium name="The Broad Institute Genomics Platform"/>
            <consortium name="The Broad Institute Genome Sequencing Center for Infectious Disease"/>
            <person name="Wu L."/>
            <person name="Ma J."/>
        </authorList>
    </citation>
    <scope>NUCLEOTIDE SEQUENCE [LARGE SCALE GENOMIC DNA]</scope>
    <source>
        <strain evidence="2 3">JCM 4542</strain>
    </source>
</reference>
<protein>
    <recommendedName>
        <fullName evidence="1">Putative restriction endonuclease domain-containing protein</fullName>
    </recommendedName>
</protein>
<dbReference type="Gene3D" id="3.90.1570.10">
    <property type="entry name" value="tt1808, chain A"/>
    <property type="match status" value="1"/>
</dbReference>
<dbReference type="InterPro" id="IPR011335">
    <property type="entry name" value="Restrct_endonuc-II-like"/>
</dbReference>
<dbReference type="Pfam" id="PF05685">
    <property type="entry name" value="Uma2"/>
    <property type="match status" value="1"/>
</dbReference>
<evidence type="ECO:0000313" key="2">
    <source>
        <dbReference type="EMBL" id="GAA2714912.1"/>
    </source>
</evidence>
<dbReference type="InterPro" id="IPR012296">
    <property type="entry name" value="Nuclease_put_TT1808"/>
</dbReference>
<dbReference type="Proteomes" id="UP001500886">
    <property type="component" value="Unassembled WGS sequence"/>
</dbReference>
<name>A0ABN3TQH0_9ACTN</name>
<organism evidence="2 3">
    <name type="scientific">Streptomyces luteosporeus</name>
    <dbReference type="NCBI Taxonomy" id="173856"/>
    <lineage>
        <taxon>Bacteria</taxon>
        <taxon>Bacillati</taxon>
        <taxon>Actinomycetota</taxon>
        <taxon>Actinomycetes</taxon>
        <taxon>Kitasatosporales</taxon>
        <taxon>Streptomycetaceae</taxon>
        <taxon>Streptomyces</taxon>
    </lineage>
</organism>
<gene>
    <name evidence="2" type="ORF">GCM10010315_23070</name>
</gene>
<dbReference type="EMBL" id="BAAASL010000007">
    <property type="protein sequence ID" value="GAA2714912.1"/>
    <property type="molecule type" value="Genomic_DNA"/>
</dbReference>